<dbReference type="CDD" id="cd07043">
    <property type="entry name" value="STAS_anti-anti-sigma_factors"/>
    <property type="match status" value="1"/>
</dbReference>
<dbReference type="InterPro" id="IPR003658">
    <property type="entry name" value="Anti-sigma_ant"/>
</dbReference>
<dbReference type="Gene3D" id="3.30.750.24">
    <property type="entry name" value="STAS domain"/>
    <property type="match status" value="1"/>
</dbReference>
<evidence type="ECO:0000313" key="4">
    <source>
        <dbReference type="EMBL" id="TNC66577.1"/>
    </source>
</evidence>
<dbReference type="OrthoDB" id="9796076at2"/>
<dbReference type="PROSITE" id="PS50801">
    <property type="entry name" value="STAS"/>
    <property type="match status" value="1"/>
</dbReference>
<feature type="domain" description="STAS" evidence="3">
    <location>
        <begin position="18"/>
        <end position="110"/>
    </location>
</feature>
<dbReference type="Pfam" id="PF01740">
    <property type="entry name" value="STAS"/>
    <property type="match status" value="1"/>
</dbReference>
<reference evidence="4 5" key="1">
    <citation type="submission" date="2019-06" db="EMBL/GenBank/DDBJ databases">
        <authorList>
            <person name="Jiang L."/>
        </authorList>
    </citation>
    <scope>NUCLEOTIDE SEQUENCE [LARGE SCALE GENOMIC DNA]</scope>
    <source>
        <strain evidence="4 5">YIM 48858</strain>
    </source>
</reference>
<dbReference type="Proteomes" id="UP000305709">
    <property type="component" value="Unassembled WGS sequence"/>
</dbReference>
<dbReference type="PANTHER" id="PTHR33495">
    <property type="entry name" value="ANTI-SIGMA FACTOR ANTAGONIST TM_1081-RELATED-RELATED"/>
    <property type="match status" value="1"/>
</dbReference>
<dbReference type="EMBL" id="VDFV01000032">
    <property type="protein sequence ID" value="TNC66577.1"/>
    <property type="molecule type" value="Genomic_DNA"/>
</dbReference>
<dbReference type="NCBIfam" id="TIGR00377">
    <property type="entry name" value="ant_ant_sig"/>
    <property type="match status" value="1"/>
</dbReference>
<dbReference type="AlphaFoldDB" id="A0A5C4N8V0"/>
<dbReference type="SUPFAM" id="SSF52091">
    <property type="entry name" value="SpoIIaa-like"/>
    <property type="match status" value="1"/>
</dbReference>
<comment type="caution">
    <text evidence="4">The sequence shown here is derived from an EMBL/GenBank/DDBJ whole genome shotgun (WGS) entry which is preliminary data.</text>
</comment>
<dbReference type="GO" id="GO:0043856">
    <property type="term" value="F:anti-sigma factor antagonist activity"/>
    <property type="evidence" value="ECO:0007669"/>
    <property type="project" value="InterPro"/>
</dbReference>
<evidence type="ECO:0000313" key="5">
    <source>
        <dbReference type="Proteomes" id="UP000305709"/>
    </source>
</evidence>
<dbReference type="InterPro" id="IPR002645">
    <property type="entry name" value="STAS_dom"/>
</dbReference>
<accession>A0A5C4N8V0</accession>
<dbReference type="InterPro" id="IPR036513">
    <property type="entry name" value="STAS_dom_sf"/>
</dbReference>
<name>A0A5C4N8V0_9RHOB</name>
<gene>
    <name evidence="4" type="ORF">FHG71_16460</name>
</gene>
<comment type="similarity">
    <text evidence="1 2">Belongs to the anti-sigma-factor antagonist family.</text>
</comment>
<evidence type="ECO:0000256" key="1">
    <source>
        <dbReference type="ARBA" id="ARBA00009013"/>
    </source>
</evidence>
<protein>
    <recommendedName>
        <fullName evidence="2">Anti-sigma factor antagonist</fullName>
    </recommendedName>
</protein>
<dbReference type="RefSeq" id="WP_139082794.1">
    <property type="nucleotide sequence ID" value="NZ_VDFV01000032.1"/>
</dbReference>
<keyword evidence="5" id="KW-1185">Reference proteome</keyword>
<organism evidence="4 5">
    <name type="scientific">Rubellimicrobium roseum</name>
    <dbReference type="NCBI Taxonomy" id="687525"/>
    <lineage>
        <taxon>Bacteria</taxon>
        <taxon>Pseudomonadati</taxon>
        <taxon>Pseudomonadota</taxon>
        <taxon>Alphaproteobacteria</taxon>
        <taxon>Rhodobacterales</taxon>
        <taxon>Roseobacteraceae</taxon>
        <taxon>Rubellimicrobium</taxon>
    </lineage>
</organism>
<evidence type="ECO:0000259" key="3">
    <source>
        <dbReference type="PROSITE" id="PS50801"/>
    </source>
</evidence>
<sequence length="112" mass="12036">MNMTEEMRGEVLVLRLAEARLDASKAPALREELIRRVEAGHDRIVLDLSATEFMDSSGLGALVSGLKRMGARGTLAIAGAQGAVARLFQLTRMDRVFALHPSTDAALAQFGV</sequence>
<evidence type="ECO:0000256" key="2">
    <source>
        <dbReference type="RuleBase" id="RU003749"/>
    </source>
</evidence>
<dbReference type="PANTHER" id="PTHR33495:SF2">
    <property type="entry name" value="ANTI-SIGMA FACTOR ANTAGONIST TM_1081-RELATED"/>
    <property type="match status" value="1"/>
</dbReference>
<proteinExistence type="inferred from homology"/>